<dbReference type="AlphaFoldDB" id="A0A9N9B9P2"/>
<dbReference type="GO" id="GO:0061630">
    <property type="term" value="F:ubiquitin protein ligase activity"/>
    <property type="evidence" value="ECO:0007669"/>
    <property type="project" value="InterPro"/>
</dbReference>
<comment type="caution">
    <text evidence="3">The sequence shown here is derived from an EMBL/GenBank/DDBJ whole genome shotgun (WGS) entry which is preliminary data.</text>
</comment>
<proteinExistence type="predicted"/>
<evidence type="ECO:0000256" key="2">
    <source>
        <dbReference type="SAM" id="MobiDB-lite"/>
    </source>
</evidence>
<dbReference type="GO" id="GO:0000795">
    <property type="term" value="C:synaptonemal complex"/>
    <property type="evidence" value="ECO:0007669"/>
    <property type="project" value="InterPro"/>
</dbReference>
<dbReference type="PANTHER" id="PTHR14305:SF0">
    <property type="entry name" value="E3 UBIQUITIN-PROTEIN LIGASE CCNB1IP1"/>
    <property type="match status" value="1"/>
</dbReference>
<name>A0A9N9B9P2_9GLOM</name>
<dbReference type="OrthoDB" id="441210at2759"/>
<dbReference type="InterPro" id="IPR042448">
    <property type="entry name" value="CCNB1IP1"/>
</dbReference>
<protein>
    <submittedName>
        <fullName evidence="3">13743_t:CDS:1</fullName>
    </submittedName>
</protein>
<dbReference type="PANTHER" id="PTHR14305">
    <property type="entry name" value="E3 UBIQUITIN-PROTEIN LIGASE CCNB1IP1"/>
    <property type="match status" value="1"/>
</dbReference>
<gene>
    <name evidence="3" type="ORF">ALEPTO_LOCUS6127</name>
</gene>
<feature type="region of interest" description="Disordered" evidence="2">
    <location>
        <begin position="281"/>
        <end position="312"/>
    </location>
</feature>
<dbReference type="EMBL" id="CAJVPS010001974">
    <property type="protein sequence ID" value="CAG8556318.1"/>
    <property type="molecule type" value="Genomic_DNA"/>
</dbReference>
<evidence type="ECO:0000256" key="1">
    <source>
        <dbReference type="SAM" id="Coils"/>
    </source>
</evidence>
<keyword evidence="1" id="KW-0175">Coiled coil</keyword>
<feature type="compositionally biased region" description="Polar residues" evidence="2">
    <location>
        <begin position="285"/>
        <end position="300"/>
    </location>
</feature>
<keyword evidence="4" id="KW-1185">Reference proteome</keyword>
<feature type="coiled-coil region" evidence="1">
    <location>
        <begin position="97"/>
        <end position="149"/>
    </location>
</feature>
<organism evidence="3 4">
    <name type="scientific">Ambispora leptoticha</name>
    <dbReference type="NCBI Taxonomy" id="144679"/>
    <lineage>
        <taxon>Eukaryota</taxon>
        <taxon>Fungi</taxon>
        <taxon>Fungi incertae sedis</taxon>
        <taxon>Mucoromycota</taxon>
        <taxon>Glomeromycotina</taxon>
        <taxon>Glomeromycetes</taxon>
        <taxon>Archaeosporales</taxon>
        <taxon>Ambisporaceae</taxon>
        <taxon>Ambispora</taxon>
    </lineage>
</organism>
<evidence type="ECO:0000313" key="3">
    <source>
        <dbReference type="EMBL" id="CAG8556318.1"/>
    </source>
</evidence>
<feature type="region of interest" description="Disordered" evidence="2">
    <location>
        <begin position="232"/>
        <end position="259"/>
    </location>
</feature>
<accession>A0A9N9B9P2</accession>
<reference evidence="3" key="1">
    <citation type="submission" date="2021-06" db="EMBL/GenBank/DDBJ databases">
        <authorList>
            <person name="Kallberg Y."/>
            <person name="Tangrot J."/>
            <person name="Rosling A."/>
        </authorList>
    </citation>
    <scope>NUCLEOTIDE SEQUENCE</scope>
    <source>
        <strain evidence="3">FL130A</strain>
    </source>
</reference>
<sequence>MLTQFLPCVVENFSLLCFMLVDCANKAFSSALVCPACDTSLTENDDIVFADLNPSEDYKSSVLSGLRPDFIMEICTRALSFWTYQTTQEACFQEMLYKNLEDKYNRIEKNLQVVMRDAHTEINSLREKVSALQKEIELEKRKSHDLSEQLQEKGRQFSKLQVMYDKLKRRTLVPTMQQTVQNVAGNSSIPGINGTSINNLGGNGNMGSRQVPIGIQSNAQRRQFGENLGNLNHPAWPGGGTENSYDPFYGPPPSSQQHHYLPNVKRSQQQSIPVQSYRNYHEVTPNGQPRNPYSTGQNSGIIMMPPNTGMRG</sequence>
<dbReference type="GO" id="GO:0007131">
    <property type="term" value="P:reciprocal meiotic recombination"/>
    <property type="evidence" value="ECO:0007669"/>
    <property type="project" value="InterPro"/>
</dbReference>
<evidence type="ECO:0000313" key="4">
    <source>
        <dbReference type="Proteomes" id="UP000789508"/>
    </source>
</evidence>
<dbReference type="Proteomes" id="UP000789508">
    <property type="component" value="Unassembled WGS sequence"/>
</dbReference>